<feature type="transmembrane region" description="Helical" evidence="1">
    <location>
        <begin position="183"/>
        <end position="204"/>
    </location>
</feature>
<keyword evidence="2" id="KW-0560">Oxidoreductase</keyword>
<organism evidence="2 3">
    <name type="scientific">Romboutsia hominis</name>
    <dbReference type="NCBI Taxonomy" id="1507512"/>
    <lineage>
        <taxon>Bacteria</taxon>
        <taxon>Bacillati</taxon>
        <taxon>Bacillota</taxon>
        <taxon>Clostridia</taxon>
        <taxon>Peptostreptococcales</taxon>
        <taxon>Peptostreptococcaceae</taxon>
        <taxon>Romboutsia</taxon>
    </lineage>
</organism>
<feature type="transmembrane region" description="Helical" evidence="1">
    <location>
        <begin position="151"/>
        <end position="171"/>
    </location>
</feature>
<feature type="transmembrane region" description="Helical" evidence="1">
    <location>
        <begin position="87"/>
        <end position="105"/>
    </location>
</feature>
<accession>A0A2P2BPP5</accession>
<feature type="transmembrane region" description="Helical" evidence="1">
    <location>
        <begin position="346"/>
        <end position="365"/>
    </location>
</feature>
<gene>
    <name evidence="2" type="ORF">FRIFI_0781</name>
</gene>
<name>A0A2P2BPP5_9FIRM</name>
<evidence type="ECO:0000313" key="2">
    <source>
        <dbReference type="EMBL" id="CEI72325.1"/>
    </source>
</evidence>
<dbReference type="AlphaFoldDB" id="A0A2P2BPP5"/>
<evidence type="ECO:0000313" key="3">
    <source>
        <dbReference type="Proteomes" id="UP000245695"/>
    </source>
</evidence>
<dbReference type="RefSeq" id="WP_166505038.1">
    <property type="nucleotide sequence ID" value="NZ_LN650648.1"/>
</dbReference>
<proteinExistence type="predicted"/>
<dbReference type="EMBL" id="LN650648">
    <property type="protein sequence ID" value="CEI72325.1"/>
    <property type="molecule type" value="Genomic_DNA"/>
</dbReference>
<dbReference type="Proteomes" id="UP000245695">
    <property type="component" value="Chromosome 1"/>
</dbReference>
<protein>
    <submittedName>
        <fullName evidence="2">Brp/Blh beta-carotene 15,15'-monooxygenase</fullName>
    </submittedName>
</protein>
<evidence type="ECO:0000256" key="1">
    <source>
        <dbReference type="SAM" id="Phobius"/>
    </source>
</evidence>
<dbReference type="GO" id="GO:0004497">
    <property type="term" value="F:monooxygenase activity"/>
    <property type="evidence" value="ECO:0007669"/>
    <property type="project" value="UniProtKB-KW"/>
</dbReference>
<keyword evidence="1" id="KW-0812">Transmembrane</keyword>
<feature type="transmembrane region" description="Helical" evidence="1">
    <location>
        <begin position="263"/>
        <end position="283"/>
    </location>
</feature>
<keyword evidence="3" id="KW-1185">Reference proteome</keyword>
<keyword evidence="1" id="KW-1133">Transmembrane helix</keyword>
<dbReference type="KEGG" id="rhom:FRIFI_0781"/>
<sequence length="446" mass="50127">MNTEEKYSNYSKEDGKILNKISNYYRLEINNEMNCSKCHTESKYGSNYCKQCGNELFKVVDKNLFNIVEKSKFNINNIKSYASSTNIFITSVSSILILFILSVIFNGMMDISLGKLGISISPLHTMLGMNLGSINITSSSLIGVGEVSVHLGVISLLIAPIISLVISNILFMKNKSNTPNELIINSIGVGIVYALFMAVISMISKIELNSYDMMNIATLLKVKFATTSIFINSFLIGFLSTFTIGYKKRIGKENIYINIFKKVINIFMIGYILVFIIVGILTISDSTYLYEFGISEYMKYINTGIVVSQLSVYMWGFANLIPMVIGDYTISIFNILNSNLFFDTKLIFIIVFILVSLIILIAGCNLKKHFKNNDKNVLLIFSIMYSFVMALISMLSKIDVGMGMLTTNVNNHNVITFGLPIIITIISSFIYSYILAFIGYKLYNFE</sequence>
<feature type="transmembrane region" description="Helical" evidence="1">
    <location>
        <begin position="377"/>
        <end position="395"/>
    </location>
</feature>
<keyword evidence="2" id="KW-0503">Monooxygenase</keyword>
<feature type="transmembrane region" description="Helical" evidence="1">
    <location>
        <begin position="224"/>
        <end position="242"/>
    </location>
</feature>
<feature type="transmembrane region" description="Helical" evidence="1">
    <location>
        <begin position="415"/>
        <end position="440"/>
    </location>
</feature>
<reference evidence="2 3" key="1">
    <citation type="submission" date="2014-09" db="EMBL/GenBank/DDBJ databases">
        <authorList>
            <person name="Hornung B.V."/>
        </authorList>
    </citation>
    <scope>NUCLEOTIDE SEQUENCE [LARGE SCALE GENOMIC DNA]</scope>
    <source>
        <strain evidence="2 3">FRIFI</strain>
    </source>
</reference>
<keyword evidence="1" id="KW-0472">Membrane</keyword>